<name>A0A1B3BDR9_9GAMM</name>
<evidence type="ECO:0000256" key="1">
    <source>
        <dbReference type="SAM" id="Phobius"/>
    </source>
</evidence>
<gene>
    <name evidence="2" type="ORF">KS2013_2213</name>
</gene>
<dbReference type="RefSeq" id="WP_068993888.1">
    <property type="nucleotide sequence ID" value="NZ_CP012418.1"/>
</dbReference>
<dbReference type="STRING" id="1144748.KS2013_2213"/>
<reference evidence="3" key="1">
    <citation type="submission" date="2015-08" db="EMBL/GenBank/DDBJ databases">
        <authorList>
            <person name="Kim K.M."/>
        </authorList>
    </citation>
    <scope>NUCLEOTIDE SEQUENCE [LARGE SCALE GENOMIC DNA]</scope>
    <source>
        <strain evidence="3">KCTC 23892</strain>
    </source>
</reference>
<keyword evidence="1" id="KW-1133">Transmembrane helix</keyword>
<sequence length="108" mass="11532">MSQPVLTILKNILLIALASVLLAIACGLLLPFLQSLGLLDDLGGHGLGNFAYLFYGALFGGALGLVLAIYMVTKHPHHLIRFFTVLAVLAIVVVGAVLMCIHFFGISW</sequence>
<dbReference type="AlphaFoldDB" id="A0A1B3BDR9"/>
<proteinExistence type="predicted"/>
<evidence type="ECO:0000313" key="2">
    <source>
        <dbReference type="EMBL" id="AOE50918.1"/>
    </source>
</evidence>
<evidence type="ECO:0000313" key="3">
    <source>
        <dbReference type="Proteomes" id="UP000094147"/>
    </source>
</evidence>
<keyword evidence="3" id="KW-1185">Reference proteome</keyword>
<feature type="transmembrane region" description="Helical" evidence="1">
    <location>
        <begin position="12"/>
        <end position="32"/>
    </location>
</feature>
<feature type="transmembrane region" description="Helical" evidence="1">
    <location>
        <begin position="79"/>
        <end position="104"/>
    </location>
</feature>
<keyword evidence="1" id="KW-0812">Transmembrane</keyword>
<organism evidence="2 3">
    <name type="scientific">Kangiella sediminilitoris</name>
    <dbReference type="NCBI Taxonomy" id="1144748"/>
    <lineage>
        <taxon>Bacteria</taxon>
        <taxon>Pseudomonadati</taxon>
        <taxon>Pseudomonadota</taxon>
        <taxon>Gammaproteobacteria</taxon>
        <taxon>Kangiellales</taxon>
        <taxon>Kangiellaceae</taxon>
        <taxon>Kangiella</taxon>
    </lineage>
</organism>
<accession>A0A1B3BDR9</accession>
<keyword evidence="1" id="KW-0472">Membrane</keyword>
<dbReference type="KEGG" id="ksd:KS2013_2213"/>
<protein>
    <submittedName>
        <fullName evidence="2">Uncharacterized protein</fullName>
    </submittedName>
</protein>
<dbReference type="Proteomes" id="UP000094147">
    <property type="component" value="Chromosome"/>
</dbReference>
<dbReference type="EMBL" id="CP012418">
    <property type="protein sequence ID" value="AOE50918.1"/>
    <property type="molecule type" value="Genomic_DNA"/>
</dbReference>
<feature type="transmembrane region" description="Helical" evidence="1">
    <location>
        <begin position="52"/>
        <end position="72"/>
    </location>
</feature>